<protein>
    <recommendedName>
        <fullName evidence="5">Cell division protein FtsL</fullName>
    </recommendedName>
</protein>
<evidence type="ECO:0000256" key="2">
    <source>
        <dbReference type="SAM" id="Phobius"/>
    </source>
</evidence>
<proteinExistence type="predicted"/>
<evidence type="ECO:0008006" key="5">
    <source>
        <dbReference type="Google" id="ProtNLM"/>
    </source>
</evidence>
<keyword evidence="2" id="KW-1133">Transmembrane helix</keyword>
<feature type="transmembrane region" description="Helical" evidence="2">
    <location>
        <begin position="56"/>
        <end position="76"/>
    </location>
</feature>
<evidence type="ECO:0000313" key="4">
    <source>
        <dbReference type="Proteomes" id="UP000192775"/>
    </source>
</evidence>
<dbReference type="KEGG" id="cphy:B5808_07910"/>
<feature type="compositionally biased region" description="Low complexity" evidence="1">
    <location>
        <begin position="173"/>
        <end position="185"/>
    </location>
</feature>
<keyword evidence="2" id="KW-0472">Membrane</keyword>
<accession>A0A1X9LMH5</accession>
<dbReference type="EMBL" id="CP020715">
    <property type="protein sequence ID" value="ARJ05141.1"/>
    <property type="molecule type" value="Genomic_DNA"/>
</dbReference>
<keyword evidence="4" id="KW-1185">Reference proteome</keyword>
<gene>
    <name evidence="3" type="ORF">B5808_07910</name>
</gene>
<feature type="region of interest" description="Disordered" evidence="1">
    <location>
        <begin position="1"/>
        <end position="40"/>
    </location>
</feature>
<evidence type="ECO:0000256" key="1">
    <source>
        <dbReference type="SAM" id="MobiDB-lite"/>
    </source>
</evidence>
<feature type="region of interest" description="Disordered" evidence="1">
    <location>
        <begin position="166"/>
        <end position="203"/>
    </location>
</feature>
<reference evidence="3 4" key="1">
    <citation type="submission" date="2017-04" db="EMBL/GenBank/DDBJ databases">
        <authorList>
            <person name="Afonso C.L."/>
            <person name="Miller P.J."/>
            <person name="Scott M.A."/>
            <person name="Spackman E."/>
            <person name="Goraichik I."/>
            <person name="Dimitrov K.M."/>
            <person name="Suarez D.L."/>
            <person name="Swayne D.E."/>
        </authorList>
    </citation>
    <scope>NUCLEOTIDE SEQUENCE [LARGE SCALE GENOMIC DNA]</scope>
    <source>
        <strain evidence="4">XA(T)</strain>
    </source>
</reference>
<dbReference type="AlphaFoldDB" id="A0A1X9LMH5"/>
<name>A0A1X9LMH5_9MICO</name>
<organism evidence="3 4">
    <name type="scientific">Cnuibacter physcomitrellae</name>
    <dbReference type="NCBI Taxonomy" id="1619308"/>
    <lineage>
        <taxon>Bacteria</taxon>
        <taxon>Bacillati</taxon>
        <taxon>Actinomycetota</taxon>
        <taxon>Actinomycetes</taxon>
        <taxon>Micrococcales</taxon>
        <taxon>Microbacteriaceae</taxon>
        <taxon>Cnuibacter</taxon>
    </lineage>
</organism>
<evidence type="ECO:0000313" key="3">
    <source>
        <dbReference type="EMBL" id="ARJ05141.1"/>
    </source>
</evidence>
<dbReference type="STRING" id="1619308.B5808_07910"/>
<dbReference type="Proteomes" id="UP000192775">
    <property type="component" value="Chromosome"/>
</dbReference>
<keyword evidence="2" id="KW-0812">Transmembrane</keyword>
<sequence length="203" mass="20802">MVRPAALRGSAAPVLGDELEPESPSTTRRADGRPATPRPRFTIVPSRAQRRRRPKIAYAAVVIAGVLAIVIAQLTLSVGLSQGAYEIESLQSSQKELDRTNQTLSEQMDKLSSPQNLASQAETLGMVSNSAPVYLRLSDGAVLGSPAPAAATSTVTGGGNLIANSLLSPPTAPTGTTDAGAPPATSGSADVPWSGTLPSPTTH</sequence>